<organism evidence="3 4">
    <name type="scientific">Aspergillus sergii</name>
    <dbReference type="NCBI Taxonomy" id="1034303"/>
    <lineage>
        <taxon>Eukaryota</taxon>
        <taxon>Fungi</taxon>
        <taxon>Dikarya</taxon>
        <taxon>Ascomycota</taxon>
        <taxon>Pezizomycotina</taxon>
        <taxon>Eurotiomycetes</taxon>
        <taxon>Eurotiomycetidae</taxon>
        <taxon>Eurotiales</taxon>
        <taxon>Aspergillaceae</taxon>
        <taxon>Aspergillus</taxon>
        <taxon>Aspergillus subgen. Circumdati</taxon>
    </lineage>
</organism>
<evidence type="ECO:0000313" key="3">
    <source>
        <dbReference type="EMBL" id="KAE8331366.1"/>
    </source>
</evidence>
<accession>A0A5N6XG66</accession>
<evidence type="ECO:0000313" key="4">
    <source>
        <dbReference type="Proteomes" id="UP000325945"/>
    </source>
</evidence>
<keyword evidence="2" id="KW-0472">Membrane</keyword>
<keyword evidence="2" id="KW-1133">Transmembrane helix</keyword>
<name>A0A5N6XG66_9EURO</name>
<reference evidence="4" key="1">
    <citation type="submission" date="2019-04" db="EMBL/GenBank/DDBJ databases">
        <title>Friends and foes A comparative genomics studyof 23 Aspergillus species from section Flavi.</title>
        <authorList>
            <consortium name="DOE Joint Genome Institute"/>
            <person name="Kjaerbolling I."/>
            <person name="Vesth T."/>
            <person name="Frisvad J.C."/>
            <person name="Nybo J.L."/>
            <person name="Theobald S."/>
            <person name="Kildgaard S."/>
            <person name="Isbrandt T."/>
            <person name="Kuo A."/>
            <person name="Sato A."/>
            <person name="Lyhne E.K."/>
            <person name="Kogle M.E."/>
            <person name="Wiebenga A."/>
            <person name="Kun R.S."/>
            <person name="Lubbers R.J."/>
            <person name="Makela M.R."/>
            <person name="Barry K."/>
            <person name="Chovatia M."/>
            <person name="Clum A."/>
            <person name="Daum C."/>
            <person name="Haridas S."/>
            <person name="He G."/>
            <person name="LaButti K."/>
            <person name="Lipzen A."/>
            <person name="Mondo S."/>
            <person name="Riley R."/>
            <person name="Salamov A."/>
            <person name="Simmons B.A."/>
            <person name="Magnuson J.K."/>
            <person name="Henrissat B."/>
            <person name="Mortensen U.H."/>
            <person name="Larsen T.O."/>
            <person name="Devries R.P."/>
            <person name="Grigoriev I.V."/>
            <person name="Machida M."/>
            <person name="Baker S.E."/>
            <person name="Andersen M.R."/>
        </authorList>
    </citation>
    <scope>NUCLEOTIDE SEQUENCE [LARGE SCALE GENOMIC DNA]</scope>
    <source>
        <strain evidence="4">CBS 130017</strain>
    </source>
</reference>
<feature type="region of interest" description="Disordered" evidence="1">
    <location>
        <begin position="168"/>
        <end position="225"/>
    </location>
</feature>
<keyword evidence="2" id="KW-0812">Transmembrane</keyword>
<dbReference type="Proteomes" id="UP000325945">
    <property type="component" value="Unassembled WGS sequence"/>
</dbReference>
<feature type="transmembrane region" description="Helical" evidence="2">
    <location>
        <begin position="12"/>
        <end position="30"/>
    </location>
</feature>
<evidence type="ECO:0000256" key="2">
    <source>
        <dbReference type="SAM" id="Phobius"/>
    </source>
</evidence>
<keyword evidence="4" id="KW-1185">Reference proteome</keyword>
<proteinExistence type="predicted"/>
<feature type="compositionally biased region" description="Basic residues" evidence="1">
    <location>
        <begin position="168"/>
        <end position="177"/>
    </location>
</feature>
<feature type="compositionally biased region" description="Polar residues" evidence="1">
    <location>
        <begin position="196"/>
        <end position="209"/>
    </location>
</feature>
<gene>
    <name evidence="3" type="ORF">BDV39DRAFT_168724</name>
</gene>
<sequence>MTSCPRPDSSAIVSKLFVVVCGILTSLILLDLRILPQSYPGLTPVLPQFSSKLGLGGRKPHGTACHFWQRTVAMPSLRDSYWCNIRSRPGRKDWVSSSGRSKGRRRTCGPGSSRVGRGLGGHLSSYRCWGHHFAILCRLLQISTRPHFKSFQLSVLVAGHTIYFQNHQHRHNGRPSRNHGGINHPPSRMTRRPSTKVASQCSSNDSSRPVSMASFPAEVQESSHP</sequence>
<dbReference type="AlphaFoldDB" id="A0A5N6XG66"/>
<evidence type="ECO:0000256" key="1">
    <source>
        <dbReference type="SAM" id="MobiDB-lite"/>
    </source>
</evidence>
<protein>
    <submittedName>
        <fullName evidence="3">Uncharacterized protein</fullName>
    </submittedName>
</protein>
<dbReference type="EMBL" id="ML741769">
    <property type="protein sequence ID" value="KAE8331366.1"/>
    <property type="molecule type" value="Genomic_DNA"/>
</dbReference>
<feature type="region of interest" description="Disordered" evidence="1">
    <location>
        <begin position="90"/>
        <end position="114"/>
    </location>
</feature>